<feature type="domain" description="F-box protein AT5G49610-like beta-propeller" evidence="2">
    <location>
        <begin position="99"/>
        <end position="355"/>
    </location>
</feature>
<accession>M8CGC1</accession>
<dbReference type="AlphaFoldDB" id="M8CGC1"/>
<dbReference type="Pfam" id="PF23635">
    <property type="entry name" value="Beta-prop_AT5G49610-like"/>
    <property type="match status" value="1"/>
</dbReference>
<proteinExistence type="predicted"/>
<dbReference type="InterPro" id="IPR001810">
    <property type="entry name" value="F-box_dom"/>
</dbReference>
<reference evidence="3" key="1">
    <citation type="submission" date="2015-06" db="UniProtKB">
        <authorList>
            <consortium name="EnsemblPlants"/>
        </authorList>
    </citation>
    <scope>IDENTIFICATION</scope>
</reference>
<dbReference type="Pfam" id="PF00646">
    <property type="entry name" value="F-box"/>
    <property type="match status" value="1"/>
</dbReference>
<dbReference type="PANTHER" id="PTHR32133">
    <property type="entry name" value="OS07G0120400 PROTEIN"/>
    <property type="match status" value="1"/>
</dbReference>
<evidence type="ECO:0000259" key="1">
    <source>
        <dbReference type="Pfam" id="PF00646"/>
    </source>
</evidence>
<evidence type="ECO:0000313" key="3">
    <source>
        <dbReference type="EnsemblPlants" id="EMT22231"/>
    </source>
</evidence>
<sequence>MICRRGRSPAALEDDDLLGEILLRLPPMPSSLPRASIVCKRWQGLVTDHGFLRRFHAHHREPPLLGAFLHHPGDKLKFTPILPAPDRIPPPYLDKGARLLSCRHGRFLIIHREHVDVFVCDHTTSSQHRLLIPPEFKGRYINGAVLCASRERGHVHRDCHSTPFKVVLLLVHAKNGRPLTSVYSSETDTWADLISTDVQYHGCFDDYFSTLVGNVLYWSFKYVMKAILWFDLERQILDVLEGPPHMYHSGNHQIIQVEDGAVGLAMMSHHYNNIQMWQRNVNCHGVSTWMLWKTIEMHNILGIPPQVDGQKTWLKFILGYVEDTDGIFLYMNGSVYMVELEDMQSRKLCQARNTITYCHSFRSFYAPGDSSFLVLIL</sequence>
<dbReference type="SUPFAM" id="SSF81383">
    <property type="entry name" value="F-box domain"/>
    <property type="match status" value="1"/>
</dbReference>
<dbReference type="Gene3D" id="1.20.1280.50">
    <property type="match status" value="1"/>
</dbReference>
<dbReference type="ExpressionAtlas" id="M8CGC1">
    <property type="expression patterns" value="baseline"/>
</dbReference>
<organism evidence="3">
    <name type="scientific">Aegilops tauschii</name>
    <name type="common">Tausch's goatgrass</name>
    <name type="synonym">Aegilops squarrosa</name>
    <dbReference type="NCBI Taxonomy" id="37682"/>
    <lineage>
        <taxon>Eukaryota</taxon>
        <taxon>Viridiplantae</taxon>
        <taxon>Streptophyta</taxon>
        <taxon>Embryophyta</taxon>
        <taxon>Tracheophyta</taxon>
        <taxon>Spermatophyta</taxon>
        <taxon>Magnoliopsida</taxon>
        <taxon>Liliopsida</taxon>
        <taxon>Poales</taxon>
        <taxon>Poaceae</taxon>
        <taxon>BOP clade</taxon>
        <taxon>Pooideae</taxon>
        <taxon>Triticodae</taxon>
        <taxon>Triticeae</taxon>
        <taxon>Triticinae</taxon>
        <taxon>Aegilops</taxon>
    </lineage>
</organism>
<dbReference type="InterPro" id="IPR036047">
    <property type="entry name" value="F-box-like_dom_sf"/>
</dbReference>
<dbReference type="PANTHER" id="PTHR32133:SF266">
    <property type="entry name" value="F-BOX DOMAIN-CONTAINING PROTEIN"/>
    <property type="match status" value="1"/>
</dbReference>
<feature type="domain" description="F-box" evidence="1">
    <location>
        <begin position="15"/>
        <end position="53"/>
    </location>
</feature>
<protein>
    <submittedName>
        <fullName evidence="3">Uncharacterized protein</fullName>
    </submittedName>
</protein>
<dbReference type="InterPro" id="IPR056594">
    <property type="entry name" value="AT5G49610-like_b-prop"/>
</dbReference>
<name>M8CGC1_AEGTA</name>
<evidence type="ECO:0000259" key="2">
    <source>
        <dbReference type="Pfam" id="PF23635"/>
    </source>
</evidence>
<dbReference type="EnsemblPlants" id="EMT22231">
    <property type="protein sequence ID" value="EMT22231"/>
    <property type="gene ID" value="F775_15000"/>
</dbReference>